<dbReference type="PROSITE" id="PS50893">
    <property type="entry name" value="ABC_TRANSPORTER_2"/>
    <property type="match status" value="1"/>
</dbReference>
<dbReference type="Pfam" id="PF00005">
    <property type="entry name" value="ABC_tran"/>
    <property type="match status" value="1"/>
</dbReference>
<dbReference type="InterPro" id="IPR003439">
    <property type="entry name" value="ABC_transporter-like_ATP-bd"/>
</dbReference>
<keyword evidence="1" id="KW-0813">Transport</keyword>
<evidence type="ECO:0000256" key="2">
    <source>
        <dbReference type="ARBA" id="ARBA00022741"/>
    </source>
</evidence>
<evidence type="ECO:0000256" key="1">
    <source>
        <dbReference type="ARBA" id="ARBA00022448"/>
    </source>
</evidence>
<reference evidence="5" key="2">
    <citation type="journal article" date="2021" name="PeerJ">
        <title>Extensive microbial diversity within the chicken gut microbiome revealed by metagenomics and culture.</title>
        <authorList>
            <person name="Gilroy R."/>
            <person name="Ravi A."/>
            <person name="Getino M."/>
            <person name="Pursley I."/>
            <person name="Horton D.L."/>
            <person name="Alikhan N.F."/>
            <person name="Baker D."/>
            <person name="Gharbi K."/>
            <person name="Hall N."/>
            <person name="Watson M."/>
            <person name="Adriaenssens E.M."/>
            <person name="Foster-Nyarko E."/>
            <person name="Jarju S."/>
            <person name="Secka A."/>
            <person name="Antonio M."/>
            <person name="Oren A."/>
            <person name="Chaudhuri R.R."/>
            <person name="La Ragione R."/>
            <person name="Hildebrand F."/>
            <person name="Pallen M.J."/>
        </authorList>
    </citation>
    <scope>NUCLEOTIDE SEQUENCE</scope>
    <source>
        <strain evidence="5">ChiHile30-977</strain>
    </source>
</reference>
<keyword evidence="2" id="KW-0547">Nucleotide-binding</keyword>
<dbReference type="AlphaFoldDB" id="A0A9D0YVC5"/>
<dbReference type="GO" id="GO:0005524">
    <property type="term" value="F:ATP binding"/>
    <property type="evidence" value="ECO:0007669"/>
    <property type="project" value="UniProtKB-KW"/>
</dbReference>
<name>A0A9D0YVC5_9FIRM</name>
<dbReference type="InterPro" id="IPR027417">
    <property type="entry name" value="P-loop_NTPase"/>
</dbReference>
<dbReference type="PANTHER" id="PTHR42734:SF7">
    <property type="entry name" value="ATP-BINDING COMPONENT OF ABC TRANSPORTER-RELATED"/>
    <property type="match status" value="1"/>
</dbReference>
<accession>A0A9D0YVC5</accession>
<evidence type="ECO:0000259" key="4">
    <source>
        <dbReference type="PROSITE" id="PS50893"/>
    </source>
</evidence>
<dbReference type="SUPFAM" id="SSF52540">
    <property type="entry name" value="P-loop containing nucleoside triphosphate hydrolases"/>
    <property type="match status" value="1"/>
</dbReference>
<keyword evidence="3 5" id="KW-0067">ATP-binding</keyword>
<protein>
    <submittedName>
        <fullName evidence="5">Metal ABC transporter ATP-binding protein</fullName>
    </submittedName>
</protein>
<dbReference type="Gene3D" id="3.40.50.300">
    <property type="entry name" value="P-loop containing nucleotide triphosphate hydrolases"/>
    <property type="match status" value="1"/>
</dbReference>
<dbReference type="EMBL" id="DVFI01000078">
    <property type="protein sequence ID" value="HIQ62936.1"/>
    <property type="molecule type" value="Genomic_DNA"/>
</dbReference>
<sequence>MKHLDAKSPCGACCTRFEGLSVALEGLPILEDVSLHLHCGEITAIIGPNGAGKTTLFRALLRQVPYRGQILFTDAAGSRVGRPRIGYVPQNLSAERLAPVTVLDFLGAALCGMPAFLPPGRKKRALVREALEKTGAQALEDRRLGTLSGGETQRVLLALALAPLPDLLLLDEPVSGMDAEGLASFYRLLDTLRHDFDLSILLISHDFDFVRRYADRAVLLHHRVLACGSPEAVLGGEAFAALFPDVAGRGRR</sequence>
<dbReference type="SMART" id="SM00382">
    <property type="entry name" value="AAA"/>
    <property type="match status" value="1"/>
</dbReference>
<gene>
    <name evidence="5" type="ORF">IAA66_05040</name>
</gene>
<evidence type="ECO:0000256" key="3">
    <source>
        <dbReference type="ARBA" id="ARBA00022840"/>
    </source>
</evidence>
<evidence type="ECO:0000313" key="5">
    <source>
        <dbReference type="EMBL" id="HIQ62936.1"/>
    </source>
</evidence>
<organism evidence="5 6">
    <name type="scientific">Candidatus Avichristensenella intestinipullorum</name>
    <dbReference type="NCBI Taxonomy" id="2840693"/>
    <lineage>
        <taxon>Bacteria</taxon>
        <taxon>Bacillati</taxon>
        <taxon>Bacillota</taxon>
        <taxon>Clostridia</taxon>
        <taxon>Candidatus Avichristensenella</taxon>
    </lineage>
</organism>
<reference evidence="5" key="1">
    <citation type="submission" date="2020-10" db="EMBL/GenBank/DDBJ databases">
        <authorList>
            <person name="Gilroy R."/>
        </authorList>
    </citation>
    <scope>NUCLEOTIDE SEQUENCE</scope>
    <source>
        <strain evidence="5">ChiHile30-977</strain>
    </source>
</reference>
<dbReference type="PANTHER" id="PTHR42734">
    <property type="entry name" value="METAL TRANSPORT SYSTEM ATP-BINDING PROTEIN TM_0124-RELATED"/>
    <property type="match status" value="1"/>
</dbReference>
<comment type="caution">
    <text evidence="5">The sequence shown here is derived from an EMBL/GenBank/DDBJ whole genome shotgun (WGS) entry which is preliminary data.</text>
</comment>
<feature type="domain" description="ABC transporter" evidence="4">
    <location>
        <begin position="15"/>
        <end position="246"/>
    </location>
</feature>
<evidence type="ECO:0000313" key="6">
    <source>
        <dbReference type="Proteomes" id="UP000886819"/>
    </source>
</evidence>
<proteinExistence type="predicted"/>
<dbReference type="InterPro" id="IPR003593">
    <property type="entry name" value="AAA+_ATPase"/>
</dbReference>
<dbReference type="GO" id="GO:0016887">
    <property type="term" value="F:ATP hydrolysis activity"/>
    <property type="evidence" value="ECO:0007669"/>
    <property type="project" value="InterPro"/>
</dbReference>
<dbReference type="InterPro" id="IPR050153">
    <property type="entry name" value="Metal_Ion_Import_ABC"/>
</dbReference>
<dbReference type="Proteomes" id="UP000886819">
    <property type="component" value="Unassembled WGS sequence"/>
</dbReference>